<dbReference type="RefSeq" id="WP_047189269.1">
    <property type="nucleotide sequence ID" value="NZ_LCYG01000029.1"/>
</dbReference>
<reference evidence="3 4" key="1">
    <citation type="submission" date="2015-05" db="EMBL/GenBank/DDBJ databases">
        <title>Draft genome sequence of Microvirga vignae strain BR3299, a novel nitrogen fixing bacteria isolated from Brazil semi-aired region.</title>
        <authorList>
            <person name="Zilli J.E."/>
            <person name="Passos S.R."/>
            <person name="Leite J."/>
            <person name="Baldani J.I."/>
            <person name="Xavier G.R."/>
            <person name="Rumjaneck N.G."/>
            <person name="Simoes-Araujo J.L."/>
        </authorList>
    </citation>
    <scope>NUCLEOTIDE SEQUENCE [LARGE SCALE GENOMIC DNA]</scope>
    <source>
        <strain evidence="3 4">BR3299</strain>
    </source>
</reference>
<keyword evidence="1" id="KW-0175">Coiled coil</keyword>
<evidence type="ECO:0000313" key="4">
    <source>
        <dbReference type="Proteomes" id="UP000035489"/>
    </source>
</evidence>
<gene>
    <name evidence="3" type="ORF">AA309_12020</name>
</gene>
<evidence type="ECO:0000256" key="1">
    <source>
        <dbReference type="SAM" id="Coils"/>
    </source>
</evidence>
<sequence length="65" mass="7195">MTHEKKTTPEEIAERFGGSMEPWSGGDGKDRIRAAIAQAEAAEAREELEKAEARLRELKGEEPKA</sequence>
<proteinExistence type="predicted"/>
<organism evidence="3 4">
    <name type="scientific">Microvirga vignae</name>
    <dbReference type="NCBI Taxonomy" id="1225564"/>
    <lineage>
        <taxon>Bacteria</taxon>
        <taxon>Pseudomonadati</taxon>
        <taxon>Pseudomonadota</taxon>
        <taxon>Alphaproteobacteria</taxon>
        <taxon>Hyphomicrobiales</taxon>
        <taxon>Methylobacteriaceae</taxon>
        <taxon>Microvirga</taxon>
    </lineage>
</organism>
<dbReference type="Proteomes" id="UP000035489">
    <property type="component" value="Unassembled WGS sequence"/>
</dbReference>
<comment type="caution">
    <text evidence="3">The sequence shown here is derived from an EMBL/GenBank/DDBJ whole genome shotgun (WGS) entry which is preliminary data.</text>
</comment>
<dbReference type="STRING" id="1225564.AA309_12020"/>
<keyword evidence="4" id="KW-1185">Reference proteome</keyword>
<feature type="region of interest" description="Disordered" evidence="2">
    <location>
        <begin position="1"/>
        <end position="28"/>
    </location>
</feature>
<dbReference type="OrthoDB" id="9988829at2"/>
<evidence type="ECO:0000313" key="3">
    <source>
        <dbReference type="EMBL" id="KLK92845.1"/>
    </source>
</evidence>
<feature type="compositionally biased region" description="Basic and acidic residues" evidence="2">
    <location>
        <begin position="1"/>
        <end position="14"/>
    </location>
</feature>
<protein>
    <submittedName>
        <fullName evidence="3">Uncharacterized protein</fullName>
    </submittedName>
</protein>
<evidence type="ECO:0000256" key="2">
    <source>
        <dbReference type="SAM" id="MobiDB-lite"/>
    </source>
</evidence>
<accession>A0A0H1RCC5</accession>
<dbReference type="EMBL" id="LCYG01000029">
    <property type="protein sequence ID" value="KLK92845.1"/>
    <property type="molecule type" value="Genomic_DNA"/>
</dbReference>
<feature type="coiled-coil region" evidence="1">
    <location>
        <begin position="29"/>
        <end position="61"/>
    </location>
</feature>
<name>A0A0H1RCC5_9HYPH</name>
<dbReference type="PATRIC" id="fig|1225564.3.peg.3106"/>
<dbReference type="AlphaFoldDB" id="A0A0H1RCC5"/>